<dbReference type="AlphaFoldDB" id="A0A0G1XQI9"/>
<name>A0A0G1XQI9_9BACT</name>
<dbReference type="PANTHER" id="PTHR43591">
    <property type="entry name" value="METHYLTRANSFERASE"/>
    <property type="match status" value="1"/>
</dbReference>
<dbReference type="InterPro" id="IPR013216">
    <property type="entry name" value="Methyltransf_11"/>
</dbReference>
<dbReference type="CDD" id="cd02440">
    <property type="entry name" value="AdoMet_MTases"/>
    <property type="match status" value="1"/>
</dbReference>
<accession>A0A0G1XQI9</accession>
<organism evidence="2 3">
    <name type="scientific">Candidatus Uhrbacteria bacterium GW2011_GWA2_53_10</name>
    <dbReference type="NCBI Taxonomy" id="1618980"/>
    <lineage>
        <taxon>Bacteria</taxon>
        <taxon>Candidatus Uhriibacteriota</taxon>
    </lineage>
</organism>
<dbReference type="GO" id="GO:0032259">
    <property type="term" value="P:methylation"/>
    <property type="evidence" value="ECO:0007669"/>
    <property type="project" value="UniProtKB-KW"/>
</dbReference>
<dbReference type="EMBL" id="LCRI01000004">
    <property type="protein sequence ID" value="KKW33186.1"/>
    <property type="molecule type" value="Genomic_DNA"/>
</dbReference>
<evidence type="ECO:0000313" key="3">
    <source>
        <dbReference type="Proteomes" id="UP000034711"/>
    </source>
</evidence>
<keyword evidence="2" id="KW-0489">Methyltransferase</keyword>
<dbReference type="Pfam" id="PF08241">
    <property type="entry name" value="Methyltransf_11"/>
    <property type="match status" value="1"/>
</dbReference>
<evidence type="ECO:0000313" key="2">
    <source>
        <dbReference type="EMBL" id="KKW33186.1"/>
    </source>
</evidence>
<dbReference type="SUPFAM" id="SSF53335">
    <property type="entry name" value="S-adenosyl-L-methionine-dependent methyltransferases"/>
    <property type="match status" value="1"/>
</dbReference>
<dbReference type="Proteomes" id="UP000034711">
    <property type="component" value="Unassembled WGS sequence"/>
</dbReference>
<sequence>MRTQRSFPKKPASHAKTSWEPVAEWYGRYMSLGGTLQKDVVFPNTLRLLEPRVNGRYLDIACGEGTFSRQLALQANVQVTGLDVAESLIAQAKKLAPPGANYLVADGADFFKLLSPTSFDGATCILAIQNIEFFEKVFVSAATVMKPGAPFLLVMNHPAFRQPRQSGWGWDEGRKLQYRRIDKYLSPYEAPIMAHPGSDPRIKTFSYHRPLQNYVSALVKNGFTITALEEWISNRESKPGARAKAENTARKEIPLFLALRATKQ</sequence>
<keyword evidence="2" id="KW-0808">Transferase</keyword>
<proteinExistence type="predicted"/>
<protein>
    <submittedName>
        <fullName evidence="2">Methyltransferase type 11</fullName>
    </submittedName>
</protein>
<dbReference type="InterPro" id="IPR029063">
    <property type="entry name" value="SAM-dependent_MTases_sf"/>
</dbReference>
<dbReference type="Gene3D" id="3.40.50.150">
    <property type="entry name" value="Vaccinia Virus protein VP39"/>
    <property type="match status" value="1"/>
</dbReference>
<comment type="caution">
    <text evidence="2">The sequence shown here is derived from an EMBL/GenBank/DDBJ whole genome shotgun (WGS) entry which is preliminary data.</text>
</comment>
<feature type="domain" description="Methyltransferase type 11" evidence="1">
    <location>
        <begin position="58"/>
        <end position="151"/>
    </location>
</feature>
<evidence type="ECO:0000259" key="1">
    <source>
        <dbReference type="Pfam" id="PF08241"/>
    </source>
</evidence>
<reference evidence="2 3" key="1">
    <citation type="journal article" date="2015" name="Nature">
        <title>rRNA introns, odd ribosomes, and small enigmatic genomes across a large radiation of phyla.</title>
        <authorList>
            <person name="Brown C.T."/>
            <person name="Hug L.A."/>
            <person name="Thomas B.C."/>
            <person name="Sharon I."/>
            <person name="Castelle C.J."/>
            <person name="Singh A."/>
            <person name="Wilkins M.J."/>
            <person name="Williams K.H."/>
            <person name="Banfield J.F."/>
        </authorList>
    </citation>
    <scope>NUCLEOTIDE SEQUENCE [LARGE SCALE GENOMIC DNA]</scope>
</reference>
<dbReference type="GO" id="GO:0008757">
    <property type="term" value="F:S-adenosylmethionine-dependent methyltransferase activity"/>
    <property type="evidence" value="ECO:0007669"/>
    <property type="project" value="InterPro"/>
</dbReference>
<gene>
    <name evidence="2" type="ORF">UY77_C0004G0007</name>
</gene>